<proteinExistence type="predicted"/>
<dbReference type="Proteomes" id="UP000006753">
    <property type="component" value="Unassembled WGS sequence"/>
</dbReference>
<organism evidence="1 2">
    <name type="scientific">Marssonina brunnea f. sp. multigermtubi (strain MB_m1)</name>
    <name type="common">Marssonina leaf spot fungus</name>
    <dbReference type="NCBI Taxonomy" id="1072389"/>
    <lineage>
        <taxon>Eukaryota</taxon>
        <taxon>Fungi</taxon>
        <taxon>Dikarya</taxon>
        <taxon>Ascomycota</taxon>
        <taxon>Pezizomycotina</taxon>
        <taxon>Leotiomycetes</taxon>
        <taxon>Helotiales</taxon>
        <taxon>Drepanopezizaceae</taxon>
        <taxon>Drepanopeziza</taxon>
    </lineage>
</organism>
<dbReference type="InParanoid" id="K1WMJ8"/>
<dbReference type="KEGG" id="mbe:MBM_08270"/>
<accession>K1WMJ8</accession>
<gene>
    <name evidence="1" type="ORF">MBM_08270</name>
</gene>
<protein>
    <submittedName>
        <fullName evidence="1">Uncharacterized protein</fullName>
    </submittedName>
</protein>
<dbReference type="OrthoDB" id="10457372at2759"/>
<dbReference type="HOGENOM" id="CLU_1627438_0_0_1"/>
<keyword evidence="2" id="KW-1185">Reference proteome</keyword>
<dbReference type="EMBL" id="JH921449">
    <property type="protein sequence ID" value="EKD13552.1"/>
    <property type="molecule type" value="Genomic_DNA"/>
</dbReference>
<evidence type="ECO:0000313" key="2">
    <source>
        <dbReference type="Proteomes" id="UP000006753"/>
    </source>
</evidence>
<reference evidence="1 2" key="1">
    <citation type="journal article" date="2012" name="BMC Genomics">
        <title>Sequencing the genome of Marssonina brunnea reveals fungus-poplar co-evolution.</title>
        <authorList>
            <person name="Zhu S."/>
            <person name="Cao Y.-Z."/>
            <person name="Jiang C."/>
            <person name="Tan B.-Y."/>
            <person name="Wang Z."/>
            <person name="Feng S."/>
            <person name="Zhang L."/>
            <person name="Su X.-H."/>
            <person name="Brejova B."/>
            <person name="Vinar T."/>
            <person name="Xu M."/>
            <person name="Wang M.-X."/>
            <person name="Zhang S.-G."/>
            <person name="Huang M.-R."/>
            <person name="Wu R."/>
            <person name="Zhou Y."/>
        </authorList>
    </citation>
    <scope>NUCLEOTIDE SEQUENCE [LARGE SCALE GENOMIC DNA]</scope>
    <source>
        <strain evidence="1 2">MB_m1</strain>
    </source>
</reference>
<dbReference type="AlphaFoldDB" id="K1WMJ8"/>
<evidence type="ECO:0000313" key="1">
    <source>
        <dbReference type="EMBL" id="EKD13552.1"/>
    </source>
</evidence>
<name>K1WMJ8_MARBU</name>
<sequence length="163" mass="17826">MFEAVGLLAYENEHQRSRLRCADFSGSGLKRGFKAAGWNFPKPMEMERRPQVHRVQFPSDIVAPPGPAITMIFMQTRVPRLSASLFPGHTHTAPGPTGVEGVSVRFQPRVADDISPGGLLSSLPLLSSLLNLFLDRGSLTLQSTEYVAAAVCAEKQNLRRPPT</sequence>